<sequence>MKTNAHNTLAILFQHVEIFYNVIDYYNEEPRKSSDFQIFVYEGILENYIQQRVADINDQKRIASALSLHNLNQCNQIAYIDNAKGIFRIKNDLLSVIKNIDSTRLRELGQPDLDVIYSQIRIFYDYFNQNTDNYSHYHPEFMEHIDALMDTMQDVFSKIEHNVRALDGNAKRLSEIVDSHDFEKHTPTEQVEKAFKEIAHIYQRNILPTLAFLNEEAMTKDSSAIYLIRKIREKLNHSTFYEEARTISIIEMRLLSFIEIITDIRRKLHRYIDMSQKQRALYNRVEQHYNKLNSLVIELLDSKLTGKLLSPQHEFFQPAKIFNQLTSWSRTNLTKPLIELPNNFNIEVTYEYIRGKLDSVTAFSSKKQMPVVKGKNSKEHILKRKRVERIKSLMRSFQNKDCDDLYLAIHHYLSDKIEQYSLKDIYDAKAFLDKKYVITTALKRNTIRYNQQELSYPIKKLMEKKRDEDTI</sequence>
<evidence type="ECO:0000313" key="1">
    <source>
        <dbReference type="EMBL" id="PWD84245.1"/>
    </source>
</evidence>
<dbReference type="EMBL" id="QEWR01000002">
    <property type="protein sequence ID" value="PWD84245.1"/>
    <property type="molecule type" value="Genomic_DNA"/>
</dbReference>
<proteinExistence type="predicted"/>
<dbReference type="Proteomes" id="UP000244948">
    <property type="component" value="Unassembled WGS sequence"/>
</dbReference>
<dbReference type="AlphaFoldDB" id="A0A2U2AM40"/>
<comment type="caution">
    <text evidence="1">The sequence shown here is derived from an EMBL/GenBank/DDBJ whole genome shotgun (WGS) entry which is preliminary data.</text>
</comment>
<name>A0A2U2AM40_9GAMM</name>
<gene>
    <name evidence="1" type="ORF">DC082_01490</name>
</gene>
<protein>
    <submittedName>
        <fullName evidence="1">Uncharacterized protein</fullName>
    </submittedName>
</protein>
<dbReference type="RefSeq" id="WP_109235447.1">
    <property type="nucleotide sequence ID" value="NZ_BMXZ01000001.1"/>
</dbReference>
<organism evidence="1 2">
    <name type="scientific">Ignatzschineria indica</name>
    <dbReference type="NCBI Taxonomy" id="472583"/>
    <lineage>
        <taxon>Bacteria</taxon>
        <taxon>Pseudomonadati</taxon>
        <taxon>Pseudomonadota</taxon>
        <taxon>Gammaproteobacteria</taxon>
        <taxon>Cardiobacteriales</taxon>
        <taxon>Ignatzschineriaceae</taxon>
        <taxon>Ignatzschineria</taxon>
    </lineage>
</organism>
<keyword evidence="2" id="KW-1185">Reference proteome</keyword>
<accession>A0A2U2AM40</accession>
<evidence type="ECO:0000313" key="2">
    <source>
        <dbReference type="Proteomes" id="UP000244948"/>
    </source>
</evidence>
<reference evidence="1 2" key="1">
    <citation type="journal article" date="2018" name="Genome Announc.">
        <title>Ignatzschineria cameli sp. nov., isolated from necrotic foot tissue of dromedaries (Camelus dromedarius) and associated maggots (Wohlfahrtia species) in Dubai.</title>
        <authorList>
            <person name="Tsang C.C."/>
            <person name="Tang J.Y."/>
            <person name="Fong J.Y."/>
            <person name="Kinne J."/>
            <person name="Lee H.H."/>
            <person name="Joseph M."/>
            <person name="Jose S."/>
            <person name="Schuster R.K."/>
            <person name="Tang Y."/>
            <person name="Sivakumar S."/>
            <person name="Chen J.H."/>
            <person name="Teng J.L."/>
            <person name="Lau S.K."/>
            <person name="Wernery U."/>
            <person name="Woo P.C."/>
        </authorList>
    </citation>
    <scope>NUCLEOTIDE SEQUENCE [LARGE SCALE GENOMIC DNA]</scope>
    <source>
        <strain evidence="1 2">KCTC 22643</strain>
    </source>
</reference>